<evidence type="ECO:0000313" key="2">
    <source>
        <dbReference type="Proteomes" id="UP001416858"/>
    </source>
</evidence>
<dbReference type="SUPFAM" id="SSF102588">
    <property type="entry name" value="LmbE-like"/>
    <property type="match status" value="1"/>
</dbReference>
<dbReference type="Proteomes" id="UP001416858">
    <property type="component" value="Unassembled WGS sequence"/>
</dbReference>
<dbReference type="Pfam" id="PF02585">
    <property type="entry name" value="PIG-L"/>
    <property type="match status" value="1"/>
</dbReference>
<evidence type="ECO:0000313" key="1">
    <source>
        <dbReference type="EMBL" id="GAA5510437.1"/>
    </source>
</evidence>
<dbReference type="InterPro" id="IPR024078">
    <property type="entry name" value="LmbE-like_dom_sf"/>
</dbReference>
<dbReference type="InterPro" id="IPR003737">
    <property type="entry name" value="GlcNAc_PI_deacetylase-related"/>
</dbReference>
<organism evidence="1 2">
    <name type="scientific">Novipirellula caenicola</name>
    <dbReference type="NCBI Taxonomy" id="1536901"/>
    <lineage>
        <taxon>Bacteria</taxon>
        <taxon>Pseudomonadati</taxon>
        <taxon>Planctomycetota</taxon>
        <taxon>Planctomycetia</taxon>
        <taxon>Pirellulales</taxon>
        <taxon>Pirellulaceae</taxon>
        <taxon>Novipirellula</taxon>
    </lineage>
</organism>
<dbReference type="EMBL" id="BAABRO010000023">
    <property type="protein sequence ID" value="GAA5510437.1"/>
    <property type="molecule type" value="Genomic_DNA"/>
</dbReference>
<keyword evidence="2" id="KW-1185">Reference proteome</keyword>
<comment type="caution">
    <text evidence="1">The sequence shown here is derived from an EMBL/GenBank/DDBJ whole genome shotgun (WGS) entry which is preliminary data.</text>
</comment>
<dbReference type="Gene3D" id="3.40.50.10320">
    <property type="entry name" value="LmbE-like"/>
    <property type="match status" value="1"/>
</dbReference>
<sequence length="246" mass="26501">MVADPNDSANSFGAFKLSSHSPQKVLVVAAHPDDEALGCGGAMARHAANGDEVGVVFMTDGVSSRLSAGEPEAAMRNTAMQSAMSILGVSRFQAMSFPDNAMDSVPLLEITQTIEKFCGDWGVPDTVYTHHGSDLNLDHRLTHQAVMTCFRPQPAASGKPARILSFEVLSSTGWEGSTSQSFRPNYFVDIRSTLAKKLEALAAYDEEMRPFPHARSLETAEHLARYRGSSVGIPAAEAFEVQRIIA</sequence>
<dbReference type="PANTHER" id="PTHR12993:SF11">
    <property type="entry name" value="N-ACETYLGLUCOSAMINYL-PHOSPHATIDYLINOSITOL DE-N-ACETYLASE"/>
    <property type="match status" value="1"/>
</dbReference>
<protein>
    <submittedName>
        <fullName evidence="1">N-acetyl-alpha-D-glucosaminyl L-malate deacetylase 1</fullName>
    </submittedName>
</protein>
<accession>A0ABP9VZ82</accession>
<reference evidence="1 2" key="1">
    <citation type="submission" date="2024-02" db="EMBL/GenBank/DDBJ databases">
        <title>Rhodopirellula caenicola NBRC 110016.</title>
        <authorList>
            <person name="Ichikawa N."/>
            <person name="Katano-Makiyama Y."/>
            <person name="Hidaka K."/>
        </authorList>
    </citation>
    <scope>NUCLEOTIDE SEQUENCE [LARGE SCALE GENOMIC DNA]</scope>
    <source>
        <strain evidence="1 2">NBRC 110016</strain>
    </source>
</reference>
<dbReference type="PANTHER" id="PTHR12993">
    <property type="entry name" value="N-ACETYLGLUCOSAMINYL-PHOSPHATIDYLINOSITOL DE-N-ACETYLASE-RELATED"/>
    <property type="match status" value="1"/>
</dbReference>
<proteinExistence type="predicted"/>
<name>A0ABP9VZ82_9BACT</name>
<gene>
    <name evidence="1" type="primary">bshB1_4</name>
    <name evidence="1" type="ORF">Rcae01_05945</name>
</gene>